<dbReference type="InterPro" id="IPR036875">
    <property type="entry name" value="Znf_CCHC_sf"/>
</dbReference>
<name>A0A5D3DCJ1_CUCMM</name>
<dbReference type="EMBL" id="SSTD01005761">
    <property type="protein sequence ID" value="TYK21293.1"/>
    <property type="molecule type" value="Genomic_DNA"/>
</dbReference>
<dbReference type="SUPFAM" id="SSF53098">
    <property type="entry name" value="Ribonuclease H-like"/>
    <property type="match status" value="1"/>
</dbReference>
<dbReference type="EMBL" id="SSTE01020217">
    <property type="protein sequence ID" value="KAA0034938.1"/>
    <property type="molecule type" value="Genomic_DNA"/>
</dbReference>
<sequence length="874" mass="99256">MTDDKSVEAQSHEIQKIAHEIINEGMPLDQFQVAVIIDKLPLLWKDFKNTLRHKTKEFSLESVITRLKIEEEGRKHDKKEEVNAIPRKKPTAILKPNLKSKGNKMKRGSNKQNNLQSRSTVQIFCYNCNKPGHLAKNCRNRSRPAAQANLIEDELVAMISKVNVIGGSEGWWLDTGASHHVCHELSLFRKYNEVKDKNILLGDHHTTKVVGIGEVELKFTSDKTLVVKEGLHTPEIRKNLVFGYLLNKAGFTQTIGSNLFTLTKNNVFVGKGYATDGMFKLNLEINKIASSAYMLTSFNVWHARLCHVNKRLISNMSRLNLIPKLSLHDFEKCACCSQAKITKTSHKFVTRVTKPLELIHSDLCEFDGTLTRNSKRYVVTFIDDCSDYTFIYLLKNKSDAYEMFKVFVTEIENQFNKRIKRLRSDRGTEYDSVAFNEFYNSKGIIHETTTPYSPEMNGKEERKNRTLTELAVAILLESEAAPSWWGEIIKTVNYVLNRIPKSNSKTSPYEVLKHKIPNLSYLRTWGCLAYVRIPNPERRKLASKAYECVFIGYAENSKAYRFYDLENKVIIESNDVDFFEDKFPFKSRNSGGLYSQTSGGSSFSSLPSIRIQTQDKEVDPEPRRSKRARTVKDFREDFEMYNVEDPKDLTKALSSVDANLWQEAINDGIDSLESNRTWHLVDLPPRCYNDADWNSLSDDSKATSGYIFNIAGGVVAWKSKKQTTLAQSTMESEMIALAAASEEASWLQSLLLETTWERPIPAILSIVIVLQLSQKFKTVTIMVRDDKYVSFDIVSSVCVVFIVARKPPPRVLFVACSVRGRSQAVAARSVLFAQVRRRLQAAAASSVCAGSSATAVQKPLPLFLPFFSPICRHQ</sequence>
<dbReference type="PANTHER" id="PTHR42648:SF28">
    <property type="entry name" value="TRANSPOSON-ENCODED PROTEIN WITH RIBONUCLEASE H-LIKE AND RETROVIRUS ZINC FINGER-LIKE DOMAINS"/>
    <property type="match status" value="1"/>
</dbReference>
<dbReference type="OrthoDB" id="1645289at2759"/>
<dbReference type="InterPro" id="IPR036397">
    <property type="entry name" value="RNaseH_sf"/>
</dbReference>
<dbReference type="InterPro" id="IPR054722">
    <property type="entry name" value="PolX-like_BBD"/>
</dbReference>
<dbReference type="Pfam" id="PF00665">
    <property type="entry name" value="rve"/>
    <property type="match status" value="1"/>
</dbReference>
<dbReference type="Proteomes" id="UP000321393">
    <property type="component" value="Unassembled WGS sequence"/>
</dbReference>
<evidence type="ECO:0000259" key="3">
    <source>
        <dbReference type="PROSITE" id="PS50158"/>
    </source>
</evidence>
<dbReference type="InterPro" id="IPR025724">
    <property type="entry name" value="GAG-pre-integrase_dom"/>
</dbReference>
<dbReference type="InterPro" id="IPR039537">
    <property type="entry name" value="Retrotran_Ty1/copia-like"/>
</dbReference>
<reference evidence="7 8" key="1">
    <citation type="submission" date="2019-08" db="EMBL/GenBank/DDBJ databases">
        <title>Draft genome sequences of two oriental melons (Cucumis melo L. var makuwa).</title>
        <authorList>
            <person name="Kwon S.-Y."/>
        </authorList>
    </citation>
    <scope>NUCLEOTIDE SEQUENCE [LARGE SCALE GENOMIC DNA]</scope>
    <source>
        <strain evidence="8">cv. Chang Bougi</strain>
        <strain evidence="7">cv. SW 3</strain>
        <tissue evidence="6">Leaf</tissue>
    </source>
</reference>
<dbReference type="GO" id="GO:0015074">
    <property type="term" value="P:DNA integration"/>
    <property type="evidence" value="ECO:0007669"/>
    <property type="project" value="InterPro"/>
</dbReference>
<feature type="domain" description="CCHC-type" evidence="3">
    <location>
        <begin position="125"/>
        <end position="140"/>
    </location>
</feature>
<dbReference type="InterPro" id="IPR012337">
    <property type="entry name" value="RNaseH-like_sf"/>
</dbReference>
<dbReference type="Gene3D" id="3.30.420.10">
    <property type="entry name" value="Ribonuclease H-like superfamily/Ribonuclease H"/>
    <property type="match status" value="1"/>
</dbReference>
<gene>
    <name evidence="6" type="ORF">E5676_scaffold1199G00010</name>
    <name evidence="5" type="ORF">E6C27_scaffold434G00010</name>
</gene>
<dbReference type="GO" id="GO:0006508">
    <property type="term" value="P:proteolysis"/>
    <property type="evidence" value="ECO:0007669"/>
    <property type="project" value="UniProtKB-KW"/>
</dbReference>
<evidence type="ECO:0000313" key="8">
    <source>
        <dbReference type="Proteomes" id="UP000321947"/>
    </source>
</evidence>
<protein>
    <submittedName>
        <fullName evidence="5 6">Polyprotein</fullName>
    </submittedName>
</protein>
<dbReference type="SUPFAM" id="SSF57756">
    <property type="entry name" value="Retrovirus zinc finger-like domains"/>
    <property type="match status" value="1"/>
</dbReference>
<dbReference type="Pfam" id="PF00098">
    <property type="entry name" value="zf-CCHC"/>
    <property type="match status" value="1"/>
</dbReference>
<accession>A0A5D3DCJ1</accession>
<dbReference type="Proteomes" id="UP000321947">
    <property type="component" value="Unassembled WGS sequence"/>
</dbReference>
<evidence type="ECO:0000259" key="4">
    <source>
        <dbReference type="PROSITE" id="PS50994"/>
    </source>
</evidence>
<evidence type="ECO:0000256" key="2">
    <source>
        <dbReference type="PROSITE-ProRule" id="PRU00047"/>
    </source>
</evidence>
<dbReference type="AlphaFoldDB" id="A0A5D3DCJ1"/>
<comment type="caution">
    <text evidence="6">The sequence shown here is derived from an EMBL/GenBank/DDBJ whole genome shotgun (WGS) entry which is preliminary data.</text>
</comment>
<dbReference type="PROSITE" id="PS50158">
    <property type="entry name" value="ZF_CCHC"/>
    <property type="match status" value="1"/>
</dbReference>
<dbReference type="InterPro" id="IPR001584">
    <property type="entry name" value="Integrase_cat-core"/>
</dbReference>
<organism evidence="6 8">
    <name type="scientific">Cucumis melo var. makuwa</name>
    <name type="common">Oriental melon</name>
    <dbReference type="NCBI Taxonomy" id="1194695"/>
    <lineage>
        <taxon>Eukaryota</taxon>
        <taxon>Viridiplantae</taxon>
        <taxon>Streptophyta</taxon>
        <taxon>Embryophyta</taxon>
        <taxon>Tracheophyta</taxon>
        <taxon>Spermatophyta</taxon>
        <taxon>Magnoliopsida</taxon>
        <taxon>eudicotyledons</taxon>
        <taxon>Gunneridae</taxon>
        <taxon>Pentapetalae</taxon>
        <taxon>rosids</taxon>
        <taxon>fabids</taxon>
        <taxon>Cucurbitales</taxon>
        <taxon>Cucurbitaceae</taxon>
        <taxon>Benincaseae</taxon>
        <taxon>Cucumis</taxon>
    </lineage>
</organism>
<keyword evidence="2" id="KW-0863">Zinc-finger</keyword>
<dbReference type="PROSITE" id="PS50994">
    <property type="entry name" value="INTEGRASE"/>
    <property type="match status" value="1"/>
</dbReference>
<feature type="domain" description="Integrase catalytic" evidence="4">
    <location>
        <begin position="351"/>
        <end position="516"/>
    </location>
</feature>
<dbReference type="InterPro" id="IPR001878">
    <property type="entry name" value="Znf_CCHC"/>
</dbReference>
<keyword evidence="2" id="KW-0479">Metal-binding</keyword>
<dbReference type="Pfam" id="PF25597">
    <property type="entry name" value="SH3_retrovirus"/>
    <property type="match status" value="1"/>
</dbReference>
<keyword evidence="1" id="KW-0645">Protease</keyword>
<dbReference type="PANTHER" id="PTHR42648">
    <property type="entry name" value="TRANSPOSASE, PUTATIVE-RELATED"/>
    <property type="match status" value="1"/>
</dbReference>
<evidence type="ECO:0000256" key="1">
    <source>
        <dbReference type="ARBA" id="ARBA00022670"/>
    </source>
</evidence>
<keyword evidence="1" id="KW-0378">Hydrolase</keyword>
<evidence type="ECO:0000313" key="5">
    <source>
        <dbReference type="EMBL" id="KAA0034938.1"/>
    </source>
</evidence>
<proteinExistence type="predicted"/>
<dbReference type="CDD" id="cd09272">
    <property type="entry name" value="RNase_HI_RT_Ty1"/>
    <property type="match status" value="1"/>
</dbReference>
<dbReference type="GO" id="GO:0003676">
    <property type="term" value="F:nucleic acid binding"/>
    <property type="evidence" value="ECO:0007669"/>
    <property type="project" value="InterPro"/>
</dbReference>
<evidence type="ECO:0000313" key="7">
    <source>
        <dbReference type="Proteomes" id="UP000321393"/>
    </source>
</evidence>
<dbReference type="Pfam" id="PF22936">
    <property type="entry name" value="Pol_BBD"/>
    <property type="match status" value="1"/>
</dbReference>
<dbReference type="GO" id="GO:0008270">
    <property type="term" value="F:zinc ion binding"/>
    <property type="evidence" value="ECO:0007669"/>
    <property type="project" value="UniProtKB-KW"/>
</dbReference>
<dbReference type="GO" id="GO:0008233">
    <property type="term" value="F:peptidase activity"/>
    <property type="evidence" value="ECO:0007669"/>
    <property type="project" value="UniProtKB-KW"/>
</dbReference>
<keyword evidence="2" id="KW-0862">Zinc</keyword>
<dbReference type="Pfam" id="PF14223">
    <property type="entry name" value="Retrotran_gag_2"/>
    <property type="match status" value="1"/>
</dbReference>
<dbReference type="Pfam" id="PF13976">
    <property type="entry name" value="gag_pre-integrs"/>
    <property type="match status" value="1"/>
</dbReference>
<dbReference type="Gene3D" id="4.10.60.10">
    <property type="entry name" value="Zinc finger, CCHC-type"/>
    <property type="match status" value="1"/>
</dbReference>
<evidence type="ECO:0000313" key="6">
    <source>
        <dbReference type="EMBL" id="TYK21293.1"/>
    </source>
</evidence>
<dbReference type="InterPro" id="IPR057670">
    <property type="entry name" value="SH3_retrovirus"/>
</dbReference>
<dbReference type="SMART" id="SM00343">
    <property type="entry name" value="ZnF_C2HC"/>
    <property type="match status" value="1"/>
</dbReference>